<organism evidence="1 2">
    <name type="scientific">Methanobrevibacter arboriphilus</name>
    <dbReference type="NCBI Taxonomy" id="39441"/>
    <lineage>
        <taxon>Archaea</taxon>
        <taxon>Methanobacteriati</taxon>
        <taxon>Methanobacteriota</taxon>
        <taxon>Methanomada group</taxon>
        <taxon>Methanobacteria</taxon>
        <taxon>Methanobacteriales</taxon>
        <taxon>Methanobacteriaceae</taxon>
        <taxon>Methanobrevibacter</taxon>
    </lineage>
</organism>
<sequence length="103" mass="11546">MDLDIGIAKMLILTLKIITLILLLGLFSIYRKSYKKIKIGYTIGLIVFALLLMIKSIIEISVTLYMISTGDPNLSLVLQDRDLLPATIEVIAIGVLYKITKDY</sequence>
<proteinExistence type="predicted"/>
<dbReference type="EMBL" id="AP019779">
    <property type="protein sequence ID" value="BBL61009.1"/>
    <property type="molecule type" value="Genomic_DNA"/>
</dbReference>
<protein>
    <submittedName>
        <fullName evidence="1">Uncharacterized protein</fullName>
    </submittedName>
</protein>
<keyword evidence="2" id="KW-1185">Reference proteome</keyword>
<reference evidence="1" key="1">
    <citation type="submission" date="2019-06" db="EMBL/GenBank/DDBJ databases">
        <title>Complete genome sequence of Methanobrevibacter arboriphilus strain SA.</title>
        <authorList>
            <person name="Asakawa S."/>
        </authorList>
    </citation>
    <scope>NUCLEOTIDE SEQUENCE</scope>
    <source>
        <strain evidence="1">SA</strain>
    </source>
</reference>
<evidence type="ECO:0000313" key="1">
    <source>
        <dbReference type="EMBL" id="BBL61009.1"/>
    </source>
</evidence>
<accession>A0ACA8R1K9</accession>
<dbReference type="Proteomes" id="UP000825015">
    <property type="component" value="Chromosome"/>
</dbReference>
<name>A0ACA8R1K9_METAZ</name>
<evidence type="ECO:0000313" key="2">
    <source>
        <dbReference type="Proteomes" id="UP000825015"/>
    </source>
</evidence>
<gene>
    <name evidence="1" type="ORF">MarbSA_00490</name>
</gene>